<dbReference type="InterPro" id="IPR050155">
    <property type="entry name" value="HAD-like_hydrolase_sf"/>
</dbReference>
<protein>
    <submittedName>
        <fullName evidence="1">HAD hydrolase-like protein</fullName>
    </submittedName>
</protein>
<dbReference type="GO" id="GO:0016787">
    <property type="term" value="F:hydrolase activity"/>
    <property type="evidence" value="ECO:0007669"/>
    <property type="project" value="UniProtKB-KW"/>
</dbReference>
<dbReference type="PANTHER" id="PTHR43434:SF20">
    <property type="entry name" value="5'-NUCLEOTIDASE"/>
    <property type="match status" value="1"/>
</dbReference>
<keyword evidence="1" id="KW-0378">Hydrolase</keyword>
<evidence type="ECO:0000313" key="1">
    <source>
        <dbReference type="EMBL" id="XDI05484.1"/>
    </source>
</evidence>
<accession>A0AB39BGW9</accession>
<dbReference type="AlphaFoldDB" id="A0AB39BGW9"/>
<gene>
    <name evidence="1" type="ORF">ABFY20_19530</name>
</gene>
<dbReference type="Gene3D" id="3.40.50.1000">
    <property type="entry name" value="HAD superfamily/HAD-like"/>
    <property type="match status" value="1"/>
</dbReference>
<name>A0AB39BGW9_9MICO</name>
<sequence>MSRVTRQTPTKPWSCILFDLDGTITDSAPGIIGRLSRTLEALGRPVPLPAELVAFVGPPILDGFRDVADMNPQEAAEALQVYRGLAATDGPQGDATVYPGMLGLVKAIHEAGVPLALATSKSEVQAQRVLEHLGIADCFDVVCGSSEDETRSAKKDVVEEALRRLREQGVDLSNLVMVGDREHDVEGAGHHGVPVVMVEWGYGSPAEAVGAIAVVHSVEQLRDKLL</sequence>
<dbReference type="GO" id="GO:0004713">
    <property type="term" value="F:protein tyrosine kinase activity"/>
    <property type="evidence" value="ECO:0007669"/>
    <property type="project" value="TreeGrafter"/>
</dbReference>
<dbReference type="SUPFAM" id="SSF56784">
    <property type="entry name" value="HAD-like"/>
    <property type="match status" value="1"/>
</dbReference>
<dbReference type="Pfam" id="PF13419">
    <property type="entry name" value="HAD_2"/>
    <property type="match status" value="1"/>
</dbReference>
<proteinExistence type="predicted"/>
<dbReference type="InterPro" id="IPR023198">
    <property type="entry name" value="PGP-like_dom2"/>
</dbReference>
<organism evidence="1">
    <name type="scientific">Herbiconiux sp. A18JL235</name>
    <dbReference type="NCBI Taxonomy" id="3152363"/>
    <lineage>
        <taxon>Bacteria</taxon>
        <taxon>Bacillati</taxon>
        <taxon>Actinomycetota</taxon>
        <taxon>Actinomycetes</taxon>
        <taxon>Micrococcales</taxon>
        <taxon>Microbacteriaceae</taxon>
        <taxon>Herbiconiux</taxon>
    </lineage>
</organism>
<dbReference type="InterPro" id="IPR041492">
    <property type="entry name" value="HAD_2"/>
</dbReference>
<dbReference type="InterPro" id="IPR036412">
    <property type="entry name" value="HAD-like_sf"/>
</dbReference>
<dbReference type="InterPro" id="IPR023214">
    <property type="entry name" value="HAD_sf"/>
</dbReference>
<reference evidence="1" key="1">
    <citation type="submission" date="2024-05" db="EMBL/GenBank/DDBJ databases">
        <title>Herbiconiux sp. A18JL235.</title>
        <authorList>
            <person name="Zhang G."/>
        </authorList>
    </citation>
    <scope>NUCLEOTIDE SEQUENCE</scope>
    <source>
        <strain evidence="1">A18JL235</strain>
    </source>
</reference>
<dbReference type="EMBL" id="CP162511">
    <property type="protein sequence ID" value="XDI05484.1"/>
    <property type="molecule type" value="Genomic_DNA"/>
</dbReference>
<dbReference type="GO" id="GO:0005829">
    <property type="term" value="C:cytosol"/>
    <property type="evidence" value="ECO:0007669"/>
    <property type="project" value="TreeGrafter"/>
</dbReference>
<dbReference type="Gene3D" id="1.10.150.240">
    <property type="entry name" value="Putative phosphatase, domain 2"/>
    <property type="match status" value="1"/>
</dbReference>
<dbReference type="RefSeq" id="WP_368497873.1">
    <property type="nucleotide sequence ID" value="NZ_CP162511.1"/>
</dbReference>
<dbReference type="PANTHER" id="PTHR43434">
    <property type="entry name" value="PHOSPHOGLYCOLATE PHOSPHATASE"/>
    <property type="match status" value="1"/>
</dbReference>